<dbReference type="Pfam" id="PF03466">
    <property type="entry name" value="LysR_substrate"/>
    <property type="match status" value="1"/>
</dbReference>
<dbReference type="InterPro" id="IPR036388">
    <property type="entry name" value="WH-like_DNA-bd_sf"/>
</dbReference>
<accession>A0ABQ1HY00</accession>
<evidence type="ECO:0000256" key="1">
    <source>
        <dbReference type="ARBA" id="ARBA00009437"/>
    </source>
</evidence>
<dbReference type="Proteomes" id="UP000651977">
    <property type="component" value="Unassembled WGS sequence"/>
</dbReference>
<dbReference type="InterPro" id="IPR005119">
    <property type="entry name" value="LysR_subst-bd"/>
</dbReference>
<gene>
    <name evidence="6" type="ORF">GCM10007414_08100</name>
</gene>
<dbReference type="PANTHER" id="PTHR30537:SF68">
    <property type="entry name" value="TRANSCRIPTIONAL REGULATOR-RELATED"/>
    <property type="match status" value="1"/>
</dbReference>
<sequence length="298" mass="34170">MKTEDIKLFHFIVDAGNLTKASELLDLPKSNLSRRLKNLENELQVKLFHRDHREITLSKNGRLFYQRSKSIINELEFTVESLVKESVELSAQLRVHLLPLPGIDLFENIIFRFMEMHPKVAIEIITSSDERDLIEHNIDVALRVGASLEDSNLIARQLKTVKFGYYASPEYLAIHGIPRTEEELMQHQFIIHRQPNGKLAKRFPLCQGRSFEAKGRLIVNDFSMLVRACLGNQGLVYQPHRLVEAEVDKGHLVHLLPETDSRAGSGWLVYPTRTSLSPAARALIDYLVKEVDHIFIEC</sequence>
<keyword evidence="4" id="KW-0804">Transcription</keyword>
<evidence type="ECO:0000256" key="2">
    <source>
        <dbReference type="ARBA" id="ARBA00023015"/>
    </source>
</evidence>
<keyword evidence="7" id="KW-1185">Reference proteome</keyword>
<evidence type="ECO:0000259" key="5">
    <source>
        <dbReference type="PROSITE" id="PS50931"/>
    </source>
</evidence>
<dbReference type="SUPFAM" id="SSF53850">
    <property type="entry name" value="Periplasmic binding protein-like II"/>
    <property type="match status" value="1"/>
</dbReference>
<evidence type="ECO:0000256" key="3">
    <source>
        <dbReference type="ARBA" id="ARBA00023125"/>
    </source>
</evidence>
<keyword evidence="3" id="KW-0238">DNA-binding</keyword>
<dbReference type="Gene3D" id="1.10.10.10">
    <property type="entry name" value="Winged helix-like DNA-binding domain superfamily/Winged helix DNA-binding domain"/>
    <property type="match status" value="1"/>
</dbReference>
<organism evidence="6 7">
    <name type="scientific">Agarivorans gilvus</name>
    <dbReference type="NCBI Taxonomy" id="680279"/>
    <lineage>
        <taxon>Bacteria</taxon>
        <taxon>Pseudomonadati</taxon>
        <taxon>Pseudomonadota</taxon>
        <taxon>Gammaproteobacteria</taxon>
        <taxon>Alteromonadales</taxon>
        <taxon>Alteromonadaceae</taxon>
        <taxon>Agarivorans</taxon>
    </lineage>
</organism>
<keyword evidence="2" id="KW-0805">Transcription regulation</keyword>
<dbReference type="InterPro" id="IPR058163">
    <property type="entry name" value="LysR-type_TF_proteobact-type"/>
</dbReference>
<dbReference type="CDD" id="cd08422">
    <property type="entry name" value="PBP2_CrgA_like"/>
    <property type="match status" value="1"/>
</dbReference>
<dbReference type="SUPFAM" id="SSF46785">
    <property type="entry name" value="Winged helix' DNA-binding domain"/>
    <property type="match status" value="1"/>
</dbReference>
<dbReference type="Pfam" id="PF00126">
    <property type="entry name" value="HTH_1"/>
    <property type="match status" value="1"/>
</dbReference>
<evidence type="ECO:0000256" key="4">
    <source>
        <dbReference type="ARBA" id="ARBA00023163"/>
    </source>
</evidence>
<dbReference type="PANTHER" id="PTHR30537">
    <property type="entry name" value="HTH-TYPE TRANSCRIPTIONAL REGULATOR"/>
    <property type="match status" value="1"/>
</dbReference>
<comment type="similarity">
    <text evidence="1">Belongs to the LysR transcriptional regulatory family.</text>
</comment>
<dbReference type="PROSITE" id="PS50931">
    <property type="entry name" value="HTH_LYSR"/>
    <property type="match status" value="1"/>
</dbReference>
<evidence type="ECO:0000313" key="6">
    <source>
        <dbReference type="EMBL" id="GGA97493.1"/>
    </source>
</evidence>
<feature type="domain" description="HTH lysR-type" evidence="5">
    <location>
        <begin position="1"/>
        <end position="58"/>
    </location>
</feature>
<comment type="caution">
    <text evidence="6">The sequence shown here is derived from an EMBL/GenBank/DDBJ whole genome shotgun (WGS) entry which is preliminary data.</text>
</comment>
<dbReference type="EMBL" id="BMDY01000003">
    <property type="protein sequence ID" value="GGA97493.1"/>
    <property type="molecule type" value="Genomic_DNA"/>
</dbReference>
<dbReference type="InterPro" id="IPR036390">
    <property type="entry name" value="WH_DNA-bd_sf"/>
</dbReference>
<reference evidence="7" key="1">
    <citation type="journal article" date="2019" name="Int. J. Syst. Evol. Microbiol.">
        <title>The Global Catalogue of Microorganisms (GCM) 10K type strain sequencing project: providing services to taxonomists for standard genome sequencing and annotation.</title>
        <authorList>
            <consortium name="The Broad Institute Genomics Platform"/>
            <consortium name="The Broad Institute Genome Sequencing Center for Infectious Disease"/>
            <person name="Wu L."/>
            <person name="Ma J."/>
        </authorList>
    </citation>
    <scope>NUCLEOTIDE SEQUENCE [LARGE SCALE GENOMIC DNA]</scope>
    <source>
        <strain evidence="7">CGMCC 1.10131</strain>
    </source>
</reference>
<dbReference type="InterPro" id="IPR000847">
    <property type="entry name" value="LysR_HTH_N"/>
</dbReference>
<proteinExistence type="inferred from homology"/>
<evidence type="ECO:0000313" key="7">
    <source>
        <dbReference type="Proteomes" id="UP000651977"/>
    </source>
</evidence>
<dbReference type="Gene3D" id="3.40.190.290">
    <property type="match status" value="1"/>
</dbReference>
<protein>
    <submittedName>
        <fullName evidence="6">LysR family transcriptional regulator</fullName>
    </submittedName>
</protein>
<name>A0ABQ1HY00_9ALTE</name>
<dbReference type="RefSeq" id="WP_055732697.1">
    <property type="nucleotide sequence ID" value="NZ_BMDY01000003.1"/>
</dbReference>